<evidence type="ECO:0000256" key="2">
    <source>
        <dbReference type="SAM" id="SignalP"/>
    </source>
</evidence>
<proteinExistence type="predicted"/>
<dbReference type="HOGENOM" id="CLU_081860_1_0_11"/>
<evidence type="ECO:0008006" key="5">
    <source>
        <dbReference type="Google" id="ProtNLM"/>
    </source>
</evidence>
<dbReference type="KEGG" id="sgu:SGLAU_16645"/>
<evidence type="ECO:0000313" key="3">
    <source>
        <dbReference type="EMBL" id="AIR99298.1"/>
    </source>
</evidence>
<reference evidence="4" key="1">
    <citation type="journal article" date="2015" name="J. Biotechnol.">
        <title>Complete genome sequence of the actinobacterium Streptomyces glaucescens GLA.O (DSM 40922) consisting of a linear chromosome and one linear plasmid.</title>
        <authorList>
            <person name="Ortseifen V."/>
            <person name="Winkler A."/>
            <person name="Albersmeier A."/>
            <person name="Wendler S."/>
            <person name="Puhler A."/>
            <person name="Kalinowski J."/>
            <person name="Ruckert C."/>
        </authorList>
    </citation>
    <scope>NUCLEOTIDE SEQUENCE [LARGE SCALE GENOMIC DNA]</scope>
    <source>
        <strain evidence="4">DSM 40922 / GLA O</strain>
    </source>
</reference>
<dbReference type="Proteomes" id="UP000029482">
    <property type="component" value="Chromosome"/>
</dbReference>
<dbReference type="AlphaFoldDB" id="A0A089X7X6"/>
<feature type="compositionally biased region" description="Gly residues" evidence="1">
    <location>
        <begin position="41"/>
        <end position="81"/>
    </location>
</feature>
<dbReference type="OrthoDB" id="4350385at2"/>
<protein>
    <recommendedName>
        <fullName evidence="5">Secreted protein</fullName>
    </recommendedName>
</protein>
<feature type="region of interest" description="Disordered" evidence="1">
    <location>
        <begin position="17"/>
        <end position="114"/>
    </location>
</feature>
<feature type="chain" id="PRO_5001851589" description="Secreted protein" evidence="2">
    <location>
        <begin position="20"/>
        <end position="234"/>
    </location>
</feature>
<sequence>MLVGAVVCAVALPLAAASAGSVPPRDTADSARTWDATGPDGPAGPGDVTGPGGRAGSGGAPGTVSGGPPGPGRAAGTGTGAGLADRGTSTGSGDAKAPSHPGGDAGSGTRSARLPLGLGLSTAVRCGPELTAPDGIEAQTCVLTQGEENWARAYYRNATGRALDAALTLMGPGGRTVRIHCVIGARDEPASCETPRETGGSPAEYTAVAEFAGRGGEGPLLLRSGSNSGMVTGS</sequence>
<dbReference type="eggNOG" id="ENOG50342FG">
    <property type="taxonomic scope" value="Bacteria"/>
</dbReference>
<keyword evidence="4" id="KW-1185">Reference proteome</keyword>
<gene>
    <name evidence="3" type="ORF">SGLAU_16645</name>
</gene>
<dbReference type="EMBL" id="CP009438">
    <property type="protein sequence ID" value="AIR99298.1"/>
    <property type="molecule type" value="Genomic_DNA"/>
</dbReference>
<name>A0A089X7X6_STRGA</name>
<evidence type="ECO:0000313" key="4">
    <source>
        <dbReference type="Proteomes" id="UP000029482"/>
    </source>
</evidence>
<keyword evidence="2" id="KW-0732">Signal</keyword>
<accession>A0A089X7X6</accession>
<organism evidence="3 4">
    <name type="scientific">Streptomyces glaucescens</name>
    <dbReference type="NCBI Taxonomy" id="1907"/>
    <lineage>
        <taxon>Bacteria</taxon>
        <taxon>Bacillati</taxon>
        <taxon>Actinomycetota</taxon>
        <taxon>Actinomycetes</taxon>
        <taxon>Kitasatosporales</taxon>
        <taxon>Streptomycetaceae</taxon>
        <taxon>Streptomyces</taxon>
    </lineage>
</organism>
<evidence type="ECO:0000256" key="1">
    <source>
        <dbReference type="SAM" id="MobiDB-lite"/>
    </source>
</evidence>
<feature type="signal peptide" evidence="2">
    <location>
        <begin position="1"/>
        <end position="19"/>
    </location>
</feature>